<protein>
    <recommendedName>
        <fullName evidence="4">Secreted protein</fullName>
    </recommendedName>
</protein>
<keyword evidence="3" id="KW-1185">Reference proteome</keyword>
<dbReference type="Proteomes" id="UP000602198">
    <property type="component" value="Unassembled WGS sequence"/>
</dbReference>
<accession>A0ABS1MHR4</accession>
<dbReference type="RefSeq" id="WP_201958424.1">
    <property type="nucleotide sequence ID" value="NZ_JAERRJ010000025.1"/>
</dbReference>
<feature type="signal peptide" evidence="1">
    <location>
        <begin position="1"/>
        <end position="33"/>
    </location>
</feature>
<evidence type="ECO:0000313" key="2">
    <source>
        <dbReference type="EMBL" id="MBL1080162.1"/>
    </source>
</evidence>
<dbReference type="EMBL" id="JAERRJ010000025">
    <property type="protein sequence ID" value="MBL1080162.1"/>
    <property type="molecule type" value="Genomic_DNA"/>
</dbReference>
<reference evidence="2 3" key="1">
    <citation type="submission" date="2021-01" db="EMBL/GenBank/DDBJ databases">
        <title>WGS of actinomycetes isolated from Thailand.</title>
        <authorList>
            <person name="Thawai C."/>
        </authorList>
    </citation>
    <scope>NUCLEOTIDE SEQUENCE [LARGE SCALE GENOMIC DNA]</scope>
    <source>
        <strain evidence="2 3">LPG 2</strain>
    </source>
</reference>
<comment type="caution">
    <text evidence="2">The sequence shown here is derived from an EMBL/GenBank/DDBJ whole genome shotgun (WGS) entry which is preliminary data.</text>
</comment>
<gene>
    <name evidence="2" type="ORF">JK358_37785</name>
</gene>
<proteinExistence type="predicted"/>
<sequence>MVTIRQYQRLTLTAAAVAAVGSALVVAAAPAFAANAIDVTGIGPTNVGVDYSCDASAGATAIKVMVGAPDAESPSATGAQHAIVCDGTNRTAVIMLEGAGGASSPLSAGQTVQVRVALVDGADNVVSGQNKVVSLG</sequence>
<evidence type="ECO:0000256" key="1">
    <source>
        <dbReference type="SAM" id="SignalP"/>
    </source>
</evidence>
<organism evidence="2 3">
    <name type="scientific">Nocardia acididurans</name>
    <dbReference type="NCBI Taxonomy" id="2802282"/>
    <lineage>
        <taxon>Bacteria</taxon>
        <taxon>Bacillati</taxon>
        <taxon>Actinomycetota</taxon>
        <taxon>Actinomycetes</taxon>
        <taxon>Mycobacteriales</taxon>
        <taxon>Nocardiaceae</taxon>
        <taxon>Nocardia</taxon>
    </lineage>
</organism>
<name>A0ABS1MHR4_9NOCA</name>
<evidence type="ECO:0000313" key="3">
    <source>
        <dbReference type="Proteomes" id="UP000602198"/>
    </source>
</evidence>
<keyword evidence="1" id="KW-0732">Signal</keyword>
<evidence type="ECO:0008006" key="4">
    <source>
        <dbReference type="Google" id="ProtNLM"/>
    </source>
</evidence>
<feature type="chain" id="PRO_5046424133" description="Secreted protein" evidence="1">
    <location>
        <begin position="34"/>
        <end position="136"/>
    </location>
</feature>